<name>A0A517M7J6_9BACT</name>
<keyword evidence="2" id="KW-1185">Reference proteome</keyword>
<protein>
    <submittedName>
        <fullName evidence="1">Uncharacterized protein</fullName>
    </submittedName>
</protein>
<organism evidence="1 2">
    <name type="scientific">Rosistilla ulvae</name>
    <dbReference type="NCBI Taxonomy" id="1930277"/>
    <lineage>
        <taxon>Bacteria</taxon>
        <taxon>Pseudomonadati</taxon>
        <taxon>Planctomycetota</taxon>
        <taxon>Planctomycetia</taxon>
        <taxon>Pirellulales</taxon>
        <taxon>Pirellulaceae</taxon>
        <taxon>Rosistilla</taxon>
    </lineage>
</organism>
<evidence type="ECO:0000313" key="2">
    <source>
        <dbReference type="Proteomes" id="UP000319557"/>
    </source>
</evidence>
<dbReference type="Proteomes" id="UP000319557">
    <property type="component" value="Chromosome"/>
</dbReference>
<sequence>MASDEQGKSVFQFAAPVGTRQRPVPLKNAALARAFVHSPEPQHFISPCLDEVRVKESTTIPGTITLGGSSRQNG</sequence>
<dbReference type="AlphaFoldDB" id="A0A517M7J6"/>
<proteinExistence type="predicted"/>
<dbReference type="KEGG" id="ruv:EC9_50800"/>
<evidence type="ECO:0000313" key="1">
    <source>
        <dbReference type="EMBL" id="QDS90862.1"/>
    </source>
</evidence>
<accession>A0A517M7J6</accession>
<reference evidence="1 2" key="1">
    <citation type="submission" date="2019-02" db="EMBL/GenBank/DDBJ databases">
        <title>Deep-cultivation of Planctomycetes and their phenomic and genomic characterization uncovers novel biology.</title>
        <authorList>
            <person name="Wiegand S."/>
            <person name="Jogler M."/>
            <person name="Boedeker C."/>
            <person name="Pinto D."/>
            <person name="Vollmers J."/>
            <person name="Rivas-Marin E."/>
            <person name="Kohn T."/>
            <person name="Peeters S.H."/>
            <person name="Heuer A."/>
            <person name="Rast P."/>
            <person name="Oberbeckmann S."/>
            <person name="Bunk B."/>
            <person name="Jeske O."/>
            <person name="Meyerdierks A."/>
            <person name="Storesund J.E."/>
            <person name="Kallscheuer N."/>
            <person name="Luecker S."/>
            <person name="Lage O.M."/>
            <person name="Pohl T."/>
            <person name="Merkel B.J."/>
            <person name="Hornburger P."/>
            <person name="Mueller R.-W."/>
            <person name="Bruemmer F."/>
            <person name="Labrenz M."/>
            <person name="Spormann A.M."/>
            <person name="Op den Camp H."/>
            <person name="Overmann J."/>
            <person name="Amann R."/>
            <person name="Jetten M.S.M."/>
            <person name="Mascher T."/>
            <person name="Medema M.H."/>
            <person name="Devos D.P."/>
            <person name="Kaster A.-K."/>
            <person name="Ovreas L."/>
            <person name="Rohde M."/>
            <person name="Galperin M.Y."/>
            <person name="Jogler C."/>
        </authorList>
    </citation>
    <scope>NUCLEOTIDE SEQUENCE [LARGE SCALE GENOMIC DNA]</scope>
    <source>
        <strain evidence="1 2">EC9</strain>
    </source>
</reference>
<gene>
    <name evidence="1" type="ORF">EC9_50800</name>
</gene>
<dbReference type="EMBL" id="CP036261">
    <property type="protein sequence ID" value="QDS90862.1"/>
    <property type="molecule type" value="Genomic_DNA"/>
</dbReference>